<dbReference type="OrthoDB" id="7451865at2"/>
<sequence>MNSDIATAILIACSACSSTTDFQPSDAEIAKLERKLPTSHCVGDLDNWQRAYVRKESLENEAGQFDSRMIEFTLQRADGKVAVAGRKQLKRYEDWVISGDCREPDCLFGGYVISTDELLLECGGPSAP</sequence>
<protein>
    <submittedName>
        <fullName evidence="1">Uncharacterized protein</fullName>
    </submittedName>
</protein>
<keyword evidence="2" id="KW-1185">Reference proteome</keyword>
<proteinExistence type="predicted"/>
<evidence type="ECO:0000313" key="1">
    <source>
        <dbReference type="EMBL" id="OWQ97210.1"/>
    </source>
</evidence>
<name>A0A246JVW7_9SPHN</name>
<reference evidence="1 2" key="1">
    <citation type="journal article" date="2010" name="Int. J. Syst. Evol. Microbiol.">
        <title>Sphingopyxis bauzanensis sp. nov., a psychrophilic bacterium isolated from soil.</title>
        <authorList>
            <person name="Zhang D.C."/>
            <person name="Liu H.C."/>
            <person name="Xin Y.H."/>
            <person name="Zhou Y.G."/>
            <person name="Schinner F."/>
            <person name="Margesin R."/>
        </authorList>
    </citation>
    <scope>NUCLEOTIDE SEQUENCE [LARGE SCALE GENOMIC DNA]</scope>
    <source>
        <strain evidence="1 2">DSM 22271</strain>
    </source>
</reference>
<comment type="caution">
    <text evidence="1">The sequence shown here is derived from an EMBL/GenBank/DDBJ whole genome shotgun (WGS) entry which is preliminary data.</text>
</comment>
<accession>A0A246JVW7</accession>
<evidence type="ECO:0000313" key="2">
    <source>
        <dbReference type="Proteomes" id="UP000197361"/>
    </source>
</evidence>
<gene>
    <name evidence="1" type="ORF">CDQ92_09120</name>
</gene>
<dbReference type="RefSeq" id="WP_144035733.1">
    <property type="nucleotide sequence ID" value="NZ_BMMC01000006.1"/>
</dbReference>
<dbReference type="EMBL" id="NISK01000002">
    <property type="protein sequence ID" value="OWQ97210.1"/>
    <property type="molecule type" value="Genomic_DNA"/>
</dbReference>
<organism evidence="1 2">
    <name type="scientific">Sphingopyxis bauzanensis</name>
    <dbReference type="NCBI Taxonomy" id="651663"/>
    <lineage>
        <taxon>Bacteria</taxon>
        <taxon>Pseudomonadati</taxon>
        <taxon>Pseudomonadota</taxon>
        <taxon>Alphaproteobacteria</taxon>
        <taxon>Sphingomonadales</taxon>
        <taxon>Sphingomonadaceae</taxon>
        <taxon>Sphingopyxis</taxon>
    </lineage>
</organism>
<dbReference type="AlphaFoldDB" id="A0A246JVW7"/>
<dbReference type="Proteomes" id="UP000197361">
    <property type="component" value="Unassembled WGS sequence"/>
</dbReference>